<dbReference type="RefSeq" id="WP_280306115.1">
    <property type="nucleotide sequence ID" value="NZ_JAPDIQ010000001.1"/>
</dbReference>
<keyword evidence="2" id="KW-1185">Reference proteome</keyword>
<dbReference type="EMBL" id="JAPDIQ010000001">
    <property type="protein sequence ID" value="MDH4761613.1"/>
    <property type="molecule type" value="Genomic_DNA"/>
</dbReference>
<gene>
    <name evidence="1" type="ORF">OMP44_01635</name>
</gene>
<evidence type="ECO:0000313" key="2">
    <source>
        <dbReference type="Proteomes" id="UP001157461"/>
    </source>
</evidence>
<reference evidence="1 2" key="1">
    <citation type="submission" date="2022-10" db="EMBL/GenBank/DDBJ databases">
        <title>A novel Pseudomonas species, isolated from Passiflora incarnata leaves.</title>
        <authorList>
            <person name="Cueva-Yesquen L.G."/>
            <person name="Fantinatti-Garboggini F."/>
        </authorList>
    </citation>
    <scope>NUCLEOTIDE SEQUENCE [LARGE SCALE GENOMIC DNA]</scope>
    <source>
        <strain evidence="1 2">CBMAI 2609</strain>
    </source>
</reference>
<proteinExistence type="predicted"/>
<evidence type="ECO:0000313" key="1">
    <source>
        <dbReference type="EMBL" id="MDH4761613.1"/>
    </source>
</evidence>
<sequence>MEETKPLSIKELMNPTAVDRLILASGGVVRDFIGIFSNAINQARERGEKSHRGPKIGAEDVNLATGDYDPIKREEFKLDTAGDRESLESAFQRLVAFCTEKSKCNIFLVSQKLTGNTRESIDQLIDLRLIHPVKSRVTLKKGAAGELYEAYMLDLSQYTASRKVHRFQIIDLNAPDKDELIRKSSLIYSD</sequence>
<organism evidence="1 2">
    <name type="scientific">Pseudomonas flavocrustae</name>
    <dbReference type="NCBI Taxonomy" id="2991719"/>
    <lineage>
        <taxon>Bacteria</taxon>
        <taxon>Pseudomonadati</taxon>
        <taxon>Pseudomonadota</taxon>
        <taxon>Gammaproteobacteria</taxon>
        <taxon>Pseudomonadales</taxon>
        <taxon>Pseudomonadaceae</taxon>
        <taxon>Pseudomonas</taxon>
    </lineage>
</organism>
<name>A0ABT6IAT5_9PSED</name>
<accession>A0ABT6IAT5</accession>
<protein>
    <submittedName>
        <fullName evidence="1">Uncharacterized protein</fullName>
    </submittedName>
</protein>
<comment type="caution">
    <text evidence="1">The sequence shown here is derived from an EMBL/GenBank/DDBJ whole genome shotgun (WGS) entry which is preliminary data.</text>
</comment>
<dbReference type="Proteomes" id="UP001157461">
    <property type="component" value="Unassembled WGS sequence"/>
</dbReference>